<evidence type="ECO:0000313" key="4">
    <source>
        <dbReference type="Proteomes" id="UP000319255"/>
    </source>
</evidence>
<accession>A0A501WWH4</accession>
<dbReference type="AlphaFoldDB" id="A0A501WWH4"/>
<evidence type="ECO:0000256" key="2">
    <source>
        <dbReference type="SAM" id="Phobius"/>
    </source>
</evidence>
<protein>
    <submittedName>
        <fullName evidence="3">Uncharacterized protein</fullName>
    </submittedName>
</protein>
<keyword evidence="2" id="KW-0812">Transmembrane</keyword>
<feature type="region of interest" description="Disordered" evidence="1">
    <location>
        <begin position="90"/>
        <end position="139"/>
    </location>
</feature>
<proteinExistence type="predicted"/>
<gene>
    <name evidence="3" type="ORF">FJM51_05295</name>
</gene>
<sequence>MLSNFSTVRREIAAVLVGILGLAAHFVPGLAALDPLWIDTAAGALALVALALVENRIDGLPLRDLARIAADHLIRDDNVLEAIRAARVLRSDPPDPDPAAGPVPYAPGPRQAVATYPPLWSGAPPADRRIGAAPATRGG</sequence>
<comment type="caution">
    <text evidence="3">The sequence shown here is derived from an EMBL/GenBank/DDBJ whole genome shotgun (WGS) entry which is preliminary data.</text>
</comment>
<reference evidence="3 4" key="1">
    <citation type="submission" date="2019-06" db="EMBL/GenBank/DDBJ databases">
        <title>A novel bacterium of genus Amaricoccus, isolated from marine sediment.</title>
        <authorList>
            <person name="Huang H."/>
            <person name="Mo K."/>
            <person name="Hu Y."/>
        </authorList>
    </citation>
    <scope>NUCLEOTIDE SEQUENCE [LARGE SCALE GENOMIC DNA]</scope>
    <source>
        <strain evidence="3 4">HB172011</strain>
    </source>
</reference>
<organism evidence="3 4">
    <name type="scientific">Amaricoccus solimangrovi</name>
    <dbReference type="NCBI Taxonomy" id="2589815"/>
    <lineage>
        <taxon>Bacteria</taxon>
        <taxon>Pseudomonadati</taxon>
        <taxon>Pseudomonadota</taxon>
        <taxon>Alphaproteobacteria</taxon>
        <taxon>Rhodobacterales</taxon>
        <taxon>Paracoccaceae</taxon>
        <taxon>Amaricoccus</taxon>
    </lineage>
</organism>
<dbReference type="RefSeq" id="WP_140453078.1">
    <property type="nucleotide sequence ID" value="NZ_VFRP01000003.1"/>
</dbReference>
<keyword evidence="2" id="KW-1133">Transmembrane helix</keyword>
<name>A0A501WWH4_9RHOB</name>
<evidence type="ECO:0000256" key="1">
    <source>
        <dbReference type="SAM" id="MobiDB-lite"/>
    </source>
</evidence>
<evidence type="ECO:0000313" key="3">
    <source>
        <dbReference type="EMBL" id="TPE52595.1"/>
    </source>
</evidence>
<dbReference type="Proteomes" id="UP000319255">
    <property type="component" value="Unassembled WGS sequence"/>
</dbReference>
<dbReference type="EMBL" id="VFRP01000003">
    <property type="protein sequence ID" value="TPE52595.1"/>
    <property type="molecule type" value="Genomic_DNA"/>
</dbReference>
<feature type="transmembrane region" description="Helical" evidence="2">
    <location>
        <begin position="12"/>
        <end position="30"/>
    </location>
</feature>
<keyword evidence="4" id="KW-1185">Reference proteome</keyword>
<feature type="compositionally biased region" description="Pro residues" evidence="1">
    <location>
        <begin position="96"/>
        <end position="107"/>
    </location>
</feature>
<keyword evidence="2" id="KW-0472">Membrane</keyword>
<feature type="transmembrane region" description="Helical" evidence="2">
    <location>
        <begin position="36"/>
        <end position="53"/>
    </location>
</feature>